<dbReference type="GO" id="GO:0016788">
    <property type="term" value="F:hydrolase activity, acting on ester bonds"/>
    <property type="evidence" value="ECO:0007669"/>
    <property type="project" value="InterPro"/>
</dbReference>
<dbReference type="AlphaFoldDB" id="A0A8D5JQJ7"/>
<evidence type="ECO:0000256" key="1">
    <source>
        <dbReference type="ARBA" id="ARBA00009275"/>
    </source>
</evidence>
<dbReference type="PANTHER" id="PTHR46124:SF3">
    <property type="entry name" value="HYDROLASE"/>
    <property type="match status" value="1"/>
</dbReference>
<sequence length="131" mass="14802">MERKIELIDTHCHLNHSLLASDLDGILSRSRKAGVTDFVIPGYSYDSWQEILSLCREKSYLHPALGLHPLFPCKLDALEVLRSLCENENVVAVGEIGLDFQSGHRDVQKQQELFRGSLILQRSCTCRSCSM</sequence>
<proteinExistence type="inferred from homology"/>
<dbReference type="KEGG" id="dbk:DGMP_32030"/>
<evidence type="ECO:0000256" key="2">
    <source>
        <dbReference type="ARBA" id="ARBA00022801"/>
    </source>
</evidence>
<accession>A0A8D5JQJ7</accession>
<dbReference type="InterPro" id="IPR001130">
    <property type="entry name" value="TatD-like"/>
</dbReference>
<evidence type="ECO:0008006" key="5">
    <source>
        <dbReference type="Google" id="ProtNLM"/>
    </source>
</evidence>
<evidence type="ECO:0000313" key="3">
    <source>
        <dbReference type="EMBL" id="BCL62510.1"/>
    </source>
</evidence>
<dbReference type="Proteomes" id="UP000826725">
    <property type="component" value="Chromosome"/>
</dbReference>
<dbReference type="Pfam" id="PF01026">
    <property type="entry name" value="TatD_DNase"/>
    <property type="match status" value="1"/>
</dbReference>
<protein>
    <recommendedName>
        <fullName evidence="5">TatD family hydrolase</fullName>
    </recommendedName>
</protein>
<dbReference type="PANTHER" id="PTHR46124">
    <property type="entry name" value="D-AMINOACYL-TRNA DEACYLASE"/>
    <property type="match status" value="1"/>
</dbReference>
<evidence type="ECO:0000313" key="4">
    <source>
        <dbReference type="Proteomes" id="UP000826725"/>
    </source>
</evidence>
<comment type="similarity">
    <text evidence="1">Belongs to the metallo-dependent hydrolases superfamily. TatD-type hydrolase family.</text>
</comment>
<dbReference type="EMBL" id="AP024086">
    <property type="protein sequence ID" value="BCL62510.1"/>
    <property type="molecule type" value="Genomic_DNA"/>
</dbReference>
<dbReference type="PROSITE" id="PS01137">
    <property type="entry name" value="TATD_1"/>
    <property type="match status" value="1"/>
</dbReference>
<reference evidence="3" key="1">
    <citation type="submission" date="2020-09" db="EMBL/GenBank/DDBJ databases">
        <title>Desulfogranum mesoprofundum gen. nov., sp. nov., a novel mesophilic, sulfate-reducing chemolithoautotroph isolated from a deep-sea hydrothermal vent chimney in the Suiyo Seamount.</title>
        <authorList>
            <person name="Hashimoto Y."/>
            <person name="Nakagawa S."/>
        </authorList>
    </citation>
    <scope>NUCLEOTIDE SEQUENCE</scope>
    <source>
        <strain evidence="3">KT2</strain>
    </source>
</reference>
<dbReference type="GO" id="GO:0005829">
    <property type="term" value="C:cytosol"/>
    <property type="evidence" value="ECO:0007669"/>
    <property type="project" value="TreeGrafter"/>
</dbReference>
<name>A0A8D5JQJ7_9BACT</name>
<dbReference type="InterPro" id="IPR018228">
    <property type="entry name" value="DNase_TatD-rel_CS"/>
</dbReference>
<gene>
    <name evidence="3" type="ORF">DGMP_32030</name>
</gene>
<organism evidence="3 4">
    <name type="scientific">Desulfomarina profundi</name>
    <dbReference type="NCBI Taxonomy" id="2772557"/>
    <lineage>
        <taxon>Bacteria</taxon>
        <taxon>Pseudomonadati</taxon>
        <taxon>Thermodesulfobacteriota</taxon>
        <taxon>Desulfobulbia</taxon>
        <taxon>Desulfobulbales</taxon>
        <taxon>Desulfobulbaceae</taxon>
        <taxon>Desulfomarina</taxon>
    </lineage>
</organism>
<keyword evidence="4" id="KW-1185">Reference proteome</keyword>
<keyword evidence="2" id="KW-0378">Hydrolase</keyword>